<proteinExistence type="predicted"/>
<organism evidence="1 2">
    <name type="scientific">Mya arenaria</name>
    <name type="common">Soft-shell clam</name>
    <dbReference type="NCBI Taxonomy" id="6604"/>
    <lineage>
        <taxon>Eukaryota</taxon>
        <taxon>Metazoa</taxon>
        <taxon>Spiralia</taxon>
        <taxon>Lophotrochozoa</taxon>
        <taxon>Mollusca</taxon>
        <taxon>Bivalvia</taxon>
        <taxon>Autobranchia</taxon>
        <taxon>Heteroconchia</taxon>
        <taxon>Euheterodonta</taxon>
        <taxon>Imparidentia</taxon>
        <taxon>Neoheterodontei</taxon>
        <taxon>Myida</taxon>
        <taxon>Myoidea</taxon>
        <taxon>Myidae</taxon>
        <taxon>Mya</taxon>
    </lineage>
</organism>
<protein>
    <submittedName>
        <fullName evidence="1">TEX55-like protein</fullName>
    </submittedName>
</protein>
<dbReference type="InterPro" id="IPR048377">
    <property type="entry name" value="TEX55_DD"/>
</dbReference>
<keyword evidence="2" id="KW-1185">Reference proteome</keyword>
<evidence type="ECO:0000313" key="1">
    <source>
        <dbReference type="EMBL" id="WAR18930.1"/>
    </source>
</evidence>
<accession>A0ABY7F9Z8</accession>
<dbReference type="EMBL" id="CP111022">
    <property type="protein sequence ID" value="WAR18930.1"/>
    <property type="molecule type" value="Genomic_DNA"/>
</dbReference>
<dbReference type="PANTHER" id="PTHR47110">
    <property type="entry name" value="TESTIS-SPECIFIC EXPRESSED PROTEIN 55"/>
    <property type="match status" value="1"/>
</dbReference>
<name>A0ABY7F9Z8_MYAAR</name>
<dbReference type="PANTHER" id="PTHR47110:SF3">
    <property type="entry name" value="TESTIS-SPECIFIC EXPRESSED PROTEIN 55-LIKE"/>
    <property type="match status" value="1"/>
</dbReference>
<dbReference type="CDD" id="cd22975">
    <property type="entry name" value="DD_TEX55"/>
    <property type="match status" value="1"/>
</dbReference>
<dbReference type="SUPFAM" id="SSF47391">
    <property type="entry name" value="Dimerization-anchoring domain of cAMP-dependent PK regulatory subunit"/>
    <property type="match status" value="1"/>
</dbReference>
<evidence type="ECO:0000313" key="2">
    <source>
        <dbReference type="Proteomes" id="UP001164746"/>
    </source>
</evidence>
<dbReference type="Proteomes" id="UP001164746">
    <property type="component" value="Chromosome 11"/>
</dbReference>
<dbReference type="Pfam" id="PF17819">
    <property type="entry name" value="Tex55"/>
    <property type="match status" value="1"/>
</dbReference>
<gene>
    <name evidence="1" type="ORF">MAR_000768</name>
</gene>
<dbReference type="InterPro" id="IPR040760">
    <property type="entry name" value="Tex55"/>
</dbReference>
<sequence>MADTEAVVVDSASKTEQNQDEILKAAQNEISQVMATAMGNLSDQTKGEEPSDFLNKQKDAVEDADYVEPMQDPYNKAITYLENHNILQLFQTLTAGIVYHKPEKPLEYMMLEVEKMKKEKATTK</sequence>
<reference evidence="1" key="1">
    <citation type="submission" date="2022-11" db="EMBL/GenBank/DDBJ databases">
        <title>Centuries of genome instability and evolution in soft-shell clam transmissible cancer (bioRxiv).</title>
        <authorList>
            <person name="Hart S.F.M."/>
            <person name="Yonemitsu M.A."/>
            <person name="Giersch R.M."/>
            <person name="Beal B.F."/>
            <person name="Arriagada G."/>
            <person name="Davis B.W."/>
            <person name="Ostrander E.A."/>
            <person name="Goff S.P."/>
            <person name="Metzger M.J."/>
        </authorList>
    </citation>
    <scope>NUCLEOTIDE SEQUENCE</scope>
    <source>
        <strain evidence="1">MELC-2E11</strain>
        <tissue evidence="1">Siphon/mantle</tissue>
    </source>
</reference>